<dbReference type="EMBL" id="JARBHB010000002">
    <property type="protein sequence ID" value="KAJ8894565.1"/>
    <property type="molecule type" value="Genomic_DNA"/>
</dbReference>
<reference evidence="1 2" key="1">
    <citation type="submission" date="2023-02" db="EMBL/GenBank/DDBJ databases">
        <title>LHISI_Scaffold_Assembly.</title>
        <authorList>
            <person name="Stuart O.P."/>
            <person name="Cleave R."/>
            <person name="Magrath M.J.L."/>
            <person name="Mikheyev A.S."/>
        </authorList>
    </citation>
    <scope>NUCLEOTIDE SEQUENCE [LARGE SCALE GENOMIC DNA]</scope>
    <source>
        <strain evidence="1">Daus_M_001</strain>
        <tissue evidence="1">Leg muscle</tissue>
    </source>
</reference>
<evidence type="ECO:0000313" key="2">
    <source>
        <dbReference type="Proteomes" id="UP001159363"/>
    </source>
</evidence>
<dbReference type="PANTHER" id="PTHR10773:SF19">
    <property type="match status" value="1"/>
</dbReference>
<proteinExistence type="predicted"/>
<accession>A0ABQ9IEB9</accession>
<dbReference type="Proteomes" id="UP001159363">
    <property type="component" value="Chromosome 2"/>
</dbReference>
<dbReference type="PANTHER" id="PTHR10773">
    <property type="entry name" value="DNA-DIRECTED RNA POLYMERASES I, II, AND III SUBUNIT RPABC2"/>
    <property type="match status" value="1"/>
</dbReference>
<organism evidence="1 2">
    <name type="scientific">Dryococelus australis</name>
    <dbReference type="NCBI Taxonomy" id="614101"/>
    <lineage>
        <taxon>Eukaryota</taxon>
        <taxon>Metazoa</taxon>
        <taxon>Ecdysozoa</taxon>
        <taxon>Arthropoda</taxon>
        <taxon>Hexapoda</taxon>
        <taxon>Insecta</taxon>
        <taxon>Pterygota</taxon>
        <taxon>Neoptera</taxon>
        <taxon>Polyneoptera</taxon>
        <taxon>Phasmatodea</taxon>
        <taxon>Verophasmatodea</taxon>
        <taxon>Anareolatae</taxon>
        <taxon>Phasmatidae</taxon>
        <taxon>Eurycanthinae</taxon>
        <taxon>Dryococelus</taxon>
    </lineage>
</organism>
<sequence length="233" mass="26422">MRFSSKEFIHEDLNISKIYNMCLNDIQTGESKGSLEMYRQVFQLINLPFIRPNEDQCSLCMSYPEGTVEAKQILEETFTIYNQRKDKTREINDQAKQRAMRNLMNWTPNTVALFADSCGGQNKNTIAAALLLYVVHHGSSLEEIASNFCEPNHAQSEGDSAFSAIAHAQVISLYNLNLSQSFVWLGERNYTLCMIRNLLTSLTSSNSQKTCTCILLNLSMEPTKQLSGRKLQN</sequence>
<comment type="caution">
    <text evidence="1">The sequence shown here is derived from an EMBL/GenBank/DDBJ whole genome shotgun (WGS) entry which is preliminary data.</text>
</comment>
<evidence type="ECO:0000313" key="1">
    <source>
        <dbReference type="EMBL" id="KAJ8894565.1"/>
    </source>
</evidence>
<gene>
    <name evidence="1" type="ORF">PR048_007228</name>
</gene>
<keyword evidence="2" id="KW-1185">Reference proteome</keyword>
<name>A0ABQ9IEB9_9NEOP</name>
<protein>
    <submittedName>
        <fullName evidence="1">Uncharacterized protein</fullName>
    </submittedName>
</protein>